<dbReference type="GO" id="GO:0003712">
    <property type="term" value="F:transcription coregulator activity"/>
    <property type="evidence" value="ECO:0007669"/>
    <property type="project" value="TreeGrafter"/>
</dbReference>
<accession>A0A9P6ECD3</accession>
<sequence>MNVLHDPSRKTSINSLLNPQDGASFSSHLAPINPIDNSSNVVHSQGSLPAHYGSGFTSGNGSYSLRSATWDHEEMDKRSRPTNHQSQQRQYPSYPQSSIDHSQPPPMYPDRHSTRPEGRSDRPANEYGDSAHGWHRSGQAASAVAYSVHPSPTPYAEDRTGDYSQSGNYNNYRELSEPPQSWQAAERASVRLAARGTAPPNSRYSHSPPFMGRHDSDYATEETPTYPTQQIVSVTVPPAPQQEPTLDRTSTKRPLPDSEPTSAPKAKKVKEKGKATSSGGQAPSASSTGTSRRGYNAKKRQEAATIAAQNATAYHKAQGPEGEWGTNPDSFAERPTMALIPELQFARCMSNRYRNEEFTRCVSCTRRWAGDTCRFQGIRYFMRDSERRLLGISFKEHGDMSESSKMDFPKKWNRRIAREHTQRSKLSIAKALLPALKIEQQHMQSPELVRRQRETDVRVTCDTCMTSLFSTSFMCRLCGREVCNECFSTVKELTREPPDAPIAEKQRIQRMREKHVNANPFFLSCLKRNEHGYSDFTPVTRFVKTELDRAVAEMERILVKEEESLEETRNLSNQDSSSAESPSLNYSEYLANPHMSFPDPRSRPVYDDFTPSNAPERITSIPTHRAQVIPAALYDPRPTPALHTPTFAFSDLWKQGFPLLVKDLLPRFKVAWNPDYFKEKYGDSSCLIIECQTDLNRRVNVREFFSWFGQYEGRQECWKLKDWPPTAEFKTAFPELFDDFSNAVPVPDYVRRDGVYNIGSHFPTNAIGPDLGPKMYNSMATSQEPGSKGSTKLHMDMADALNVMLHSTACPDGTPGYAAWDLFKAEDSDKIRAFLRKKFQGLNGANSSKIQTSAEKAAALQAQQLAIHDPIHSQQFYLDVQLRRELFEEHGVKSFRIYQQPGEGVFIPAGCAHQVANMADCMKIAIDFVSPENIDRCENLTKEFREQNQLKAWKEDVLQLRTMMWFTWQSCTLREVEFDDDDSALGGDAMAITKR</sequence>
<comment type="caution">
    <text evidence="6">The sequence shown here is derived from an EMBL/GenBank/DDBJ whole genome shotgun (WGS) entry which is preliminary data.</text>
</comment>
<dbReference type="Pfam" id="PF02373">
    <property type="entry name" value="JmjC"/>
    <property type="match status" value="1"/>
</dbReference>
<name>A0A9P6ECD3_9AGAR</name>
<dbReference type="OrthoDB" id="1667110at2759"/>
<dbReference type="InterPro" id="IPR011011">
    <property type="entry name" value="Znf_FYVE_PHD"/>
</dbReference>
<dbReference type="GO" id="GO:0000785">
    <property type="term" value="C:chromatin"/>
    <property type="evidence" value="ECO:0007669"/>
    <property type="project" value="TreeGrafter"/>
</dbReference>
<dbReference type="PANTHER" id="PTHR12549:SF38">
    <property type="entry name" value="JMJC DOMAIN-CONTAINING HISTONE DEMETHYLASE 2, ISOFORM A"/>
    <property type="match status" value="1"/>
</dbReference>
<protein>
    <recommendedName>
        <fullName evidence="5">JmjC domain-containing protein</fullName>
    </recommendedName>
</protein>
<feature type="compositionally biased region" description="Polar residues" evidence="4">
    <location>
        <begin position="35"/>
        <end position="46"/>
    </location>
</feature>
<dbReference type="CDD" id="cd00065">
    <property type="entry name" value="FYVE_like_SF"/>
    <property type="match status" value="1"/>
</dbReference>
<dbReference type="AlphaFoldDB" id="A0A9P6ECD3"/>
<dbReference type="EMBL" id="MU157873">
    <property type="protein sequence ID" value="KAF9526318.1"/>
    <property type="molecule type" value="Genomic_DNA"/>
</dbReference>
<dbReference type="SUPFAM" id="SSF51197">
    <property type="entry name" value="Clavaminate synthase-like"/>
    <property type="match status" value="1"/>
</dbReference>
<reference evidence="6" key="1">
    <citation type="submission" date="2020-11" db="EMBL/GenBank/DDBJ databases">
        <authorList>
            <consortium name="DOE Joint Genome Institute"/>
            <person name="Ahrendt S."/>
            <person name="Riley R."/>
            <person name="Andreopoulos W."/>
            <person name="Labutti K."/>
            <person name="Pangilinan J."/>
            <person name="Ruiz-Duenas F.J."/>
            <person name="Barrasa J.M."/>
            <person name="Sanchez-Garcia M."/>
            <person name="Camarero S."/>
            <person name="Miyauchi S."/>
            <person name="Serrano A."/>
            <person name="Linde D."/>
            <person name="Babiker R."/>
            <person name="Drula E."/>
            <person name="Ayuso-Fernandez I."/>
            <person name="Pacheco R."/>
            <person name="Padilla G."/>
            <person name="Ferreira P."/>
            <person name="Barriuso J."/>
            <person name="Kellner H."/>
            <person name="Castanera R."/>
            <person name="Alfaro M."/>
            <person name="Ramirez L."/>
            <person name="Pisabarro A.G."/>
            <person name="Kuo A."/>
            <person name="Tritt A."/>
            <person name="Lipzen A."/>
            <person name="He G."/>
            <person name="Yan M."/>
            <person name="Ng V."/>
            <person name="Cullen D."/>
            <person name="Martin F."/>
            <person name="Rosso M.-N."/>
            <person name="Henrissat B."/>
            <person name="Hibbett D."/>
            <person name="Martinez A.T."/>
            <person name="Grigoriev I.V."/>
        </authorList>
    </citation>
    <scope>NUCLEOTIDE SEQUENCE</scope>
    <source>
        <strain evidence="6">CBS 506.95</strain>
    </source>
</reference>
<evidence type="ECO:0000259" key="5">
    <source>
        <dbReference type="PROSITE" id="PS51184"/>
    </source>
</evidence>
<feature type="compositionally biased region" description="Polar residues" evidence="4">
    <location>
        <begin position="10"/>
        <end position="27"/>
    </location>
</feature>
<evidence type="ECO:0000256" key="3">
    <source>
        <dbReference type="ARBA" id="ARBA00023242"/>
    </source>
</evidence>
<feature type="compositionally biased region" description="Low complexity" evidence="4">
    <location>
        <begin position="85"/>
        <end position="98"/>
    </location>
</feature>
<feature type="compositionally biased region" description="Basic and acidic residues" evidence="4">
    <location>
        <begin position="245"/>
        <end position="256"/>
    </location>
</feature>
<dbReference type="GO" id="GO:0000118">
    <property type="term" value="C:histone deacetylase complex"/>
    <property type="evidence" value="ECO:0007669"/>
    <property type="project" value="TreeGrafter"/>
</dbReference>
<feature type="compositionally biased region" description="Basic and acidic residues" evidence="4">
    <location>
        <begin position="109"/>
        <end position="124"/>
    </location>
</feature>
<organism evidence="6 7">
    <name type="scientific">Crepidotus variabilis</name>
    <dbReference type="NCBI Taxonomy" id="179855"/>
    <lineage>
        <taxon>Eukaryota</taxon>
        <taxon>Fungi</taxon>
        <taxon>Dikarya</taxon>
        <taxon>Basidiomycota</taxon>
        <taxon>Agaricomycotina</taxon>
        <taxon>Agaricomycetes</taxon>
        <taxon>Agaricomycetidae</taxon>
        <taxon>Agaricales</taxon>
        <taxon>Agaricineae</taxon>
        <taxon>Crepidotaceae</taxon>
        <taxon>Crepidotus</taxon>
    </lineage>
</organism>
<keyword evidence="2" id="KW-0479">Metal-binding</keyword>
<dbReference type="GO" id="GO:0032454">
    <property type="term" value="F:histone H3K9 demethylase activity"/>
    <property type="evidence" value="ECO:0007669"/>
    <property type="project" value="InterPro"/>
</dbReference>
<dbReference type="SUPFAM" id="SSF57903">
    <property type="entry name" value="FYVE/PHD zinc finger"/>
    <property type="match status" value="1"/>
</dbReference>
<evidence type="ECO:0000256" key="2">
    <source>
        <dbReference type="ARBA" id="ARBA00022723"/>
    </source>
</evidence>
<dbReference type="PANTHER" id="PTHR12549">
    <property type="entry name" value="JMJC DOMAIN-CONTAINING HISTONE DEMETHYLATION PROTEIN"/>
    <property type="match status" value="1"/>
</dbReference>
<dbReference type="SMART" id="SM00558">
    <property type="entry name" value="JmjC"/>
    <property type="match status" value="1"/>
</dbReference>
<evidence type="ECO:0000256" key="4">
    <source>
        <dbReference type="SAM" id="MobiDB-lite"/>
    </source>
</evidence>
<dbReference type="GO" id="GO:0006357">
    <property type="term" value="P:regulation of transcription by RNA polymerase II"/>
    <property type="evidence" value="ECO:0007669"/>
    <property type="project" value="TreeGrafter"/>
</dbReference>
<feature type="region of interest" description="Disordered" evidence="4">
    <location>
        <begin position="564"/>
        <end position="584"/>
    </location>
</feature>
<feature type="compositionally biased region" description="Polar residues" evidence="4">
    <location>
        <begin position="222"/>
        <end position="233"/>
    </location>
</feature>
<keyword evidence="7" id="KW-1185">Reference proteome</keyword>
<evidence type="ECO:0000313" key="6">
    <source>
        <dbReference type="EMBL" id="KAF9526318.1"/>
    </source>
</evidence>
<dbReference type="Proteomes" id="UP000807306">
    <property type="component" value="Unassembled WGS sequence"/>
</dbReference>
<gene>
    <name evidence="6" type="ORF">CPB83DRAFT_795109</name>
</gene>
<feature type="compositionally biased region" description="Polar residues" evidence="4">
    <location>
        <begin position="162"/>
        <end position="183"/>
    </location>
</feature>
<keyword evidence="3" id="KW-0539">Nucleus</keyword>
<evidence type="ECO:0000313" key="7">
    <source>
        <dbReference type="Proteomes" id="UP000807306"/>
    </source>
</evidence>
<feature type="compositionally biased region" description="Polar residues" evidence="4">
    <location>
        <begin position="570"/>
        <end position="584"/>
    </location>
</feature>
<dbReference type="GO" id="GO:0031490">
    <property type="term" value="F:chromatin DNA binding"/>
    <property type="evidence" value="ECO:0007669"/>
    <property type="project" value="TreeGrafter"/>
</dbReference>
<dbReference type="GO" id="GO:0046872">
    <property type="term" value="F:metal ion binding"/>
    <property type="evidence" value="ECO:0007669"/>
    <property type="project" value="UniProtKB-KW"/>
</dbReference>
<feature type="region of interest" description="Disordered" evidence="4">
    <location>
        <begin position="72"/>
        <end position="303"/>
    </location>
</feature>
<feature type="region of interest" description="Disordered" evidence="4">
    <location>
        <begin position="1"/>
        <end position="46"/>
    </location>
</feature>
<feature type="domain" description="JmjC" evidence="5">
    <location>
        <begin position="712"/>
        <end position="945"/>
    </location>
</feature>
<dbReference type="InterPro" id="IPR003347">
    <property type="entry name" value="JmjC_dom"/>
</dbReference>
<dbReference type="PROSITE" id="PS51184">
    <property type="entry name" value="JMJC"/>
    <property type="match status" value="1"/>
</dbReference>
<dbReference type="Gene3D" id="2.60.120.650">
    <property type="entry name" value="Cupin"/>
    <property type="match status" value="1"/>
</dbReference>
<comment type="subcellular location">
    <subcellularLocation>
        <location evidence="1">Nucleus</location>
    </subcellularLocation>
</comment>
<dbReference type="InterPro" id="IPR045109">
    <property type="entry name" value="LSDs-like"/>
</dbReference>
<evidence type="ECO:0000256" key="1">
    <source>
        <dbReference type="ARBA" id="ARBA00004123"/>
    </source>
</evidence>
<proteinExistence type="predicted"/>
<feature type="compositionally biased region" description="Polar residues" evidence="4">
    <location>
        <begin position="276"/>
        <end position="293"/>
    </location>
</feature>